<evidence type="ECO:0000313" key="3">
    <source>
        <dbReference type="Proteomes" id="UP000232323"/>
    </source>
</evidence>
<protein>
    <recommendedName>
        <fullName evidence="4">EF-hand domain-containing protein</fullName>
    </recommendedName>
</protein>
<dbReference type="Proteomes" id="UP000232323">
    <property type="component" value="Unassembled WGS sequence"/>
</dbReference>
<feature type="compositionally biased region" description="Polar residues" evidence="1">
    <location>
        <begin position="194"/>
        <end position="207"/>
    </location>
</feature>
<accession>A0A250WZL9</accession>
<feature type="region of interest" description="Disordered" evidence="1">
    <location>
        <begin position="187"/>
        <end position="213"/>
    </location>
</feature>
<evidence type="ECO:0000256" key="1">
    <source>
        <dbReference type="SAM" id="MobiDB-lite"/>
    </source>
</evidence>
<evidence type="ECO:0008006" key="4">
    <source>
        <dbReference type="Google" id="ProtNLM"/>
    </source>
</evidence>
<proteinExistence type="predicted"/>
<sequence length="423" mass="44799">MIEEDTALENAYELERANKIAQNAERLKQFGVHESKKNLLSHVAQNGVYLVATTVPGDLPVVRKSKRASAAAARSRWQSSDLTTVNCEEEQEDKAEDDADVEEAEEESVSIQSEDEATEASSSEEEDIAPQHIVSSARRGAEALHELCPPKCQKEPSSRGWGGKRRVLAGPFEVETVSKIVSLNEPKRKRVRSCSGTQDHPSATSSALAAGPSGCSLVDRCLRSDESAAAAGPSGCSLVDRCLRSDESAAAAGPSGCSLVDRCLRSDESAAAAGPSGCSLVDRCLRSDESAAAAGPSASCVVPREVQKKVTAVPQISRAAKGTKKSSRSASGAAKELGSNKSAAGPPTEQQVTAMFQMFGPNTSGLITESCIRQQAKRLCIVLEDETIAAMMEWLVEKVPGSRKGAISCANFKELCTQVWNTS</sequence>
<evidence type="ECO:0000313" key="2">
    <source>
        <dbReference type="EMBL" id="GAX76226.1"/>
    </source>
</evidence>
<name>A0A250WZL9_9CHLO</name>
<reference evidence="2 3" key="1">
    <citation type="submission" date="2017-08" db="EMBL/GenBank/DDBJ databases">
        <title>Acidophilic green algal genome provides insights into adaptation to an acidic environment.</title>
        <authorList>
            <person name="Hirooka S."/>
            <person name="Hirose Y."/>
            <person name="Kanesaki Y."/>
            <person name="Higuchi S."/>
            <person name="Fujiwara T."/>
            <person name="Onuma R."/>
            <person name="Era A."/>
            <person name="Ohbayashi R."/>
            <person name="Uzuka A."/>
            <person name="Nozaki H."/>
            <person name="Yoshikawa H."/>
            <person name="Miyagishima S.Y."/>
        </authorList>
    </citation>
    <scope>NUCLEOTIDE SEQUENCE [LARGE SCALE GENOMIC DNA]</scope>
    <source>
        <strain evidence="2 3">NIES-2499</strain>
    </source>
</reference>
<dbReference type="SUPFAM" id="SSF47473">
    <property type="entry name" value="EF-hand"/>
    <property type="match status" value="1"/>
</dbReference>
<feature type="region of interest" description="Disordered" evidence="1">
    <location>
        <begin position="70"/>
        <end position="130"/>
    </location>
</feature>
<keyword evidence="3" id="KW-1185">Reference proteome</keyword>
<dbReference type="AlphaFoldDB" id="A0A250WZL9"/>
<organism evidence="2 3">
    <name type="scientific">Chlamydomonas eustigma</name>
    <dbReference type="NCBI Taxonomy" id="1157962"/>
    <lineage>
        <taxon>Eukaryota</taxon>
        <taxon>Viridiplantae</taxon>
        <taxon>Chlorophyta</taxon>
        <taxon>core chlorophytes</taxon>
        <taxon>Chlorophyceae</taxon>
        <taxon>CS clade</taxon>
        <taxon>Chlamydomonadales</taxon>
        <taxon>Chlamydomonadaceae</taxon>
        <taxon>Chlamydomonas</taxon>
    </lineage>
</organism>
<dbReference type="Gene3D" id="1.10.238.10">
    <property type="entry name" value="EF-hand"/>
    <property type="match status" value="1"/>
</dbReference>
<gene>
    <name evidence="2" type="ORF">CEUSTIGMA_g3670.t1</name>
</gene>
<feature type="compositionally biased region" description="Acidic residues" evidence="1">
    <location>
        <begin position="87"/>
        <end position="128"/>
    </location>
</feature>
<feature type="compositionally biased region" description="Polar residues" evidence="1">
    <location>
        <begin position="77"/>
        <end position="86"/>
    </location>
</feature>
<feature type="region of interest" description="Disordered" evidence="1">
    <location>
        <begin position="316"/>
        <end position="348"/>
    </location>
</feature>
<comment type="caution">
    <text evidence="2">The sequence shown here is derived from an EMBL/GenBank/DDBJ whole genome shotgun (WGS) entry which is preliminary data.</text>
</comment>
<dbReference type="EMBL" id="BEGY01000016">
    <property type="protein sequence ID" value="GAX76226.1"/>
    <property type="molecule type" value="Genomic_DNA"/>
</dbReference>
<dbReference type="InterPro" id="IPR011992">
    <property type="entry name" value="EF-hand-dom_pair"/>
</dbReference>